<keyword evidence="2" id="KW-1185">Reference proteome</keyword>
<reference evidence="1 2" key="1">
    <citation type="journal article" date="2014" name="Genome Biol. Evol.">
        <title>The genome of the myxosporean Thelohanellus kitauei shows adaptations to nutrient acquisition within its fish host.</title>
        <authorList>
            <person name="Yang Y."/>
            <person name="Xiong J."/>
            <person name="Zhou Z."/>
            <person name="Huo F."/>
            <person name="Miao W."/>
            <person name="Ran C."/>
            <person name="Liu Y."/>
            <person name="Zhang J."/>
            <person name="Feng J."/>
            <person name="Wang M."/>
            <person name="Wang M."/>
            <person name="Wang L."/>
            <person name="Yao B."/>
        </authorList>
    </citation>
    <scope>NUCLEOTIDE SEQUENCE [LARGE SCALE GENOMIC DNA]</scope>
    <source>
        <strain evidence="1">Wuqing</strain>
    </source>
</reference>
<evidence type="ECO:0008006" key="3">
    <source>
        <dbReference type="Google" id="ProtNLM"/>
    </source>
</evidence>
<dbReference type="EMBL" id="JWZT01000067">
    <property type="protein sequence ID" value="KII75034.1"/>
    <property type="molecule type" value="Genomic_DNA"/>
</dbReference>
<gene>
    <name evidence="1" type="ORF">RF11_15823</name>
</gene>
<organism evidence="1 2">
    <name type="scientific">Thelohanellus kitauei</name>
    <name type="common">Myxosporean</name>
    <dbReference type="NCBI Taxonomy" id="669202"/>
    <lineage>
        <taxon>Eukaryota</taxon>
        <taxon>Metazoa</taxon>
        <taxon>Cnidaria</taxon>
        <taxon>Myxozoa</taxon>
        <taxon>Myxosporea</taxon>
        <taxon>Bivalvulida</taxon>
        <taxon>Platysporina</taxon>
        <taxon>Myxobolidae</taxon>
        <taxon>Thelohanellus</taxon>
    </lineage>
</organism>
<evidence type="ECO:0000313" key="2">
    <source>
        <dbReference type="Proteomes" id="UP000031668"/>
    </source>
</evidence>
<dbReference type="Proteomes" id="UP000031668">
    <property type="component" value="Unassembled WGS sequence"/>
</dbReference>
<name>A0A0C2JAZ8_THEKT</name>
<dbReference type="OrthoDB" id="1101576at2759"/>
<proteinExistence type="predicted"/>
<sequence length="177" mass="20437">MAHIIAMCSHQTSEVISSRNPCKLFVQSHAVKTLTRRVDVQLNGIFEQLSYKLLNLKYSSIAVEESIDSVDTAQLFVFVHAVNERFDINQVLAGMTPLNHRKCGEDIFRGGLEISTEGICIYNCIIHQESLWTRALKFDHTMKYVFKSVNFIRSRGLNHREFKSFLEDIEAYYRDIS</sequence>
<evidence type="ECO:0000313" key="1">
    <source>
        <dbReference type="EMBL" id="KII75034.1"/>
    </source>
</evidence>
<comment type="caution">
    <text evidence="1">The sequence shown here is derived from an EMBL/GenBank/DDBJ whole genome shotgun (WGS) entry which is preliminary data.</text>
</comment>
<dbReference type="PANTHER" id="PTHR45913:SF5">
    <property type="entry name" value="GENERAL TRANSCRIPTION FACTOR II-I REPEAT DOMAIN-CONTAINING PROTEIN 2A-LIKE PROTEIN"/>
    <property type="match status" value="1"/>
</dbReference>
<dbReference type="AlphaFoldDB" id="A0A0C2JAZ8"/>
<accession>A0A0C2JAZ8</accession>
<protein>
    <recommendedName>
        <fullName evidence="3">General transcription factor II-I repeat domain-containing protein 2</fullName>
    </recommendedName>
</protein>
<dbReference type="PANTHER" id="PTHR45913">
    <property type="entry name" value="EPM2A-INTERACTING PROTEIN 1"/>
    <property type="match status" value="1"/>
</dbReference>